<keyword evidence="3 5" id="KW-1133">Transmembrane helix</keyword>
<gene>
    <name evidence="6" type="ORF">SEMRO_1070_G237730.1</name>
</gene>
<protein>
    <submittedName>
        <fullName evidence="6">Nitrate/nitrite transporter NarU</fullName>
    </submittedName>
</protein>
<evidence type="ECO:0000313" key="6">
    <source>
        <dbReference type="EMBL" id="CAB9520052.1"/>
    </source>
</evidence>
<dbReference type="AlphaFoldDB" id="A0A9N8EFC1"/>
<evidence type="ECO:0000256" key="3">
    <source>
        <dbReference type="ARBA" id="ARBA00022989"/>
    </source>
</evidence>
<proteinExistence type="predicted"/>
<evidence type="ECO:0000256" key="5">
    <source>
        <dbReference type="SAM" id="Phobius"/>
    </source>
</evidence>
<dbReference type="EMBL" id="CAICTM010001068">
    <property type="protein sequence ID" value="CAB9520052.1"/>
    <property type="molecule type" value="Genomic_DNA"/>
</dbReference>
<comment type="caution">
    <text evidence="6">The sequence shown here is derived from an EMBL/GenBank/DDBJ whole genome shotgun (WGS) entry which is preliminary data.</text>
</comment>
<keyword evidence="4 5" id="KW-0472">Membrane</keyword>
<dbReference type="SUPFAM" id="SSF103473">
    <property type="entry name" value="MFS general substrate transporter"/>
    <property type="match status" value="1"/>
</dbReference>
<feature type="transmembrane region" description="Helical" evidence="5">
    <location>
        <begin position="547"/>
        <end position="566"/>
    </location>
</feature>
<dbReference type="InterPro" id="IPR044772">
    <property type="entry name" value="NO3_transporter"/>
</dbReference>
<evidence type="ECO:0000256" key="2">
    <source>
        <dbReference type="ARBA" id="ARBA00022692"/>
    </source>
</evidence>
<evidence type="ECO:0000256" key="1">
    <source>
        <dbReference type="ARBA" id="ARBA00004141"/>
    </source>
</evidence>
<dbReference type="PANTHER" id="PTHR23515">
    <property type="entry name" value="HIGH-AFFINITY NITRATE TRANSPORTER 2.3"/>
    <property type="match status" value="1"/>
</dbReference>
<accession>A0A9N8EFC1</accession>
<name>A0A9N8EFC1_9STRA</name>
<dbReference type="InterPro" id="IPR036259">
    <property type="entry name" value="MFS_trans_sf"/>
</dbReference>
<evidence type="ECO:0000313" key="7">
    <source>
        <dbReference type="Proteomes" id="UP001153069"/>
    </source>
</evidence>
<comment type="subcellular location">
    <subcellularLocation>
        <location evidence="1">Membrane</location>
        <topology evidence="1">Multi-pass membrane protein</topology>
    </subcellularLocation>
</comment>
<reference evidence="6" key="1">
    <citation type="submission" date="2020-06" db="EMBL/GenBank/DDBJ databases">
        <authorList>
            <consortium name="Plant Systems Biology data submission"/>
        </authorList>
    </citation>
    <scope>NUCLEOTIDE SEQUENCE</scope>
    <source>
        <strain evidence="6">D6</strain>
    </source>
</reference>
<sequence length="607" mass="67077">MRLSSAHNGGADVEGGGEGKHLASIEKSLGWCPLPKVKLSSWDPDDEKQWKVEGGEKIATRNLLISMPNLFACFGVWLSWSIIVVKMQQMHDIDPNVYSFPDWGNPDEEYHKFLLSAIPTVAGISGGIMRICNAFLTHISGGRNVVYSNSVLLMVPMIMAAAGLGDPNVPYSYVLAMAIFSGIGGGGFASSMSNMSFLYPKTQQGYSLGFNGGLGNLGVSMSQLLLPQTMAWSAGKAPLSNLTDGWPEHAGWFWWPICLVSAICSFMWMSNNPNHGNHSYYSSANKLFCSSDTFWSHIYFYWTTFTGLFAALLTTSLLIGSREIHFFTTAGGEVMLRFLLVVFAIVVEHLICYFGSPLPCKRNIRDQARIFKDKHTYLMTILYIMSFGSFIGFSGAFPKLIQDLFGYIKVDGCVIDDVFHEHGTPQHCVASGGIWETRELINPNAPDVFRYSWLGACFGSLIRPFGGILADRYGGANVTMLLIIWCVIATICTAILVQKIYADPTPEPLFGWFVFMFINLFFTVGAMNGTTFGTIGVMFEKDLAGTVLGWSSAIASFGAFFIPSMFQVAMKYEAAETVLYGLAAFYFVCGCINYYYYFRRGCERPGV</sequence>
<dbReference type="GO" id="GO:0015112">
    <property type="term" value="F:nitrate transmembrane transporter activity"/>
    <property type="evidence" value="ECO:0007669"/>
    <property type="project" value="InterPro"/>
</dbReference>
<feature type="transmembrane region" description="Helical" evidence="5">
    <location>
        <begin position="298"/>
        <end position="319"/>
    </location>
</feature>
<feature type="transmembrane region" description="Helical" evidence="5">
    <location>
        <begin position="171"/>
        <end position="192"/>
    </location>
</feature>
<feature type="transmembrane region" description="Helical" evidence="5">
    <location>
        <begin position="113"/>
        <end position="132"/>
    </location>
</feature>
<feature type="transmembrane region" description="Helical" evidence="5">
    <location>
        <begin position="509"/>
        <end position="535"/>
    </location>
</feature>
<feature type="transmembrane region" description="Helical" evidence="5">
    <location>
        <begin position="376"/>
        <end position="397"/>
    </location>
</feature>
<dbReference type="Gene3D" id="1.20.1250.20">
    <property type="entry name" value="MFS general substrate transporter like domains"/>
    <property type="match status" value="2"/>
</dbReference>
<feature type="transmembrane region" description="Helical" evidence="5">
    <location>
        <begin position="252"/>
        <end position="269"/>
    </location>
</feature>
<dbReference type="OrthoDB" id="39036at2759"/>
<feature type="transmembrane region" description="Helical" evidence="5">
    <location>
        <begin position="63"/>
        <end position="85"/>
    </location>
</feature>
<keyword evidence="7" id="KW-1185">Reference proteome</keyword>
<organism evidence="6 7">
    <name type="scientific">Seminavis robusta</name>
    <dbReference type="NCBI Taxonomy" id="568900"/>
    <lineage>
        <taxon>Eukaryota</taxon>
        <taxon>Sar</taxon>
        <taxon>Stramenopiles</taxon>
        <taxon>Ochrophyta</taxon>
        <taxon>Bacillariophyta</taxon>
        <taxon>Bacillariophyceae</taxon>
        <taxon>Bacillariophycidae</taxon>
        <taxon>Naviculales</taxon>
        <taxon>Naviculaceae</taxon>
        <taxon>Seminavis</taxon>
    </lineage>
</organism>
<evidence type="ECO:0000256" key="4">
    <source>
        <dbReference type="ARBA" id="ARBA00023136"/>
    </source>
</evidence>
<dbReference type="Proteomes" id="UP001153069">
    <property type="component" value="Unassembled WGS sequence"/>
</dbReference>
<dbReference type="GO" id="GO:0016020">
    <property type="term" value="C:membrane"/>
    <property type="evidence" value="ECO:0007669"/>
    <property type="project" value="UniProtKB-SubCell"/>
</dbReference>
<feature type="transmembrane region" description="Helical" evidence="5">
    <location>
        <begin position="144"/>
        <end position="165"/>
    </location>
</feature>
<feature type="transmembrane region" description="Helical" evidence="5">
    <location>
        <begin position="478"/>
        <end position="497"/>
    </location>
</feature>
<feature type="transmembrane region" description="Helical" evidence="5">
    <location>
        <begin position="578"/>
        <end position="598"/>
    </location>
</feature>
<keyword evidence="2 5" id="KW-0812">Transmembrane</keyword>
<feature type="transmembrane region" description="Helical" evidence="5">
    <location>
        <begin position="334"/>
        <end position="355"/>
    </location>
</feature>
<feature type="transmembrane region" description="Helical" evidence="5">
    <location>
        <begin position="448"/>
        <end position="466"/>
    </location>
</feature>
<feature type="transmembrane region" description="Helical" evidence="5">
    <location>
        <begin position="213"/>
        <end position="232"/>
    </location>
</feature>